<name>A0ABT1EV31_9PROT</name>
<protein>
    <submittedName>
        <fullName evidence="1">Uncharacterized protein</fullName>
    </submittedName>
</protein>
<gene>
    <name evidence="1" type="ORF">NKW54_14975</name>
</gene>
<proteinExistence type="predicted"/>
<dbReference type="EMBL" id="JAMYZR010000063">
    <property type="protein sequence ID" value="MCP1247226.1"/>
    <property type="molecule type" value="Genomic_DNA"/>
</dbReference>
<evidence type="ECO:0000313" key="2">
    <source>
        <dbReference type="Proteomes" id="UP001523543"/>
    </source>
</evidence>
<evidence type="ECO:0000313" key="1">
    <source>
        <dbReference type="EMBL" id="MCP1247226.1"/>
    </source>
</evidence>
<accession>A0ABT1EV31</accession>
<organism evidence="1 2">
    <name type="scientific">Acetobacter cerevisiae</name>
    <dbReference type="NCBI Taxonomy" id="178900"/>
    <lineage>
        <taxon>Bacteria</taxon>
        <taxon>Pseudomonadati</taxon>
        <taxon>Pseudomonadota</taxon>
        <taxon>Alphaproteobacteria</taxon>
        <taxon>Acetobacterales</taxon>
        <taxon>Acetobacteraceae</taxon>
        <taxon>Acetobacter</taxon>
    </lineage>
</organism>
<sequence length="279" mass="30191">MPRVLPSQVIAYLSIGNRPRNITGAGRSVLISALTSGYLSGLVRLIEEIPNEYITISGSDYANLIFSVESIKNAVEHWRPGQSMALQPHSGMDLLELIHAALVKCPDAVPSPTTTELPFVDDEEMRKSIRVDLSSAASALRNGEWKAATVLAGSVCEALLLWAIPKAKDYDPQEIKDPRGNYCAPENLELAAFIDRASALKIITTGTRDIAHRARNYRNLIHAGRARRLAQDCDRASALAALAAAESIIRNLKMASEAADGLTLTDAQLASDASQYAKK</sequence>
<keyword evidence="2" id="KW-1185">Reference proteome</keyword>
<reference evidence="1 2" key="1">
    <citation type="submission" date="2022-06" db="EMBL/GenBank/DDBJ databases">
        <title>Acetobacer genomes from food samples.</title>
        <authorList>
            <person name="Sombolestani A."/>
        </authorList>
    </citation>
    <scope>NUCLEOTIDE SEQUENCE [LARGE SCALE GENOMIC DNA]</scope>
    <source>
        <strain evidence="1 2">R-83281</strain>
    </source>
</reference>
<comment type="caution">
    <text evidence="1">The sequence shown here is derived from an EMBL/GenBank/DDBJ whole genome shotgun (WGS) entry which is preliminary data.</text>
</comment>
<dbReference type="RefSeq" id="WP_253551177.1">
    <property type="nucleotide sequence ID" value="NZ_JAMYZR010000063.1"/>
</dbReference>
<dbReference type="Proteomes" id="UP001523543">
    <property type="component" value="Unassembled WGS sequence"/>
</dbReference>